<dbReference type="Proteomes" id="UP001168098">
    <property type="component" value="Unassembled WGS sequence"/>
</dbReference>
<proteinExistence type="predicted"/>
<keyword evidence="3" id="KW-1185">Reference proteome</keyword>
<comment type="caution">
    <text evidence="2">The sequence shown here is derived from an EMBL/GenBank/DDBJ whole genome shotgun (WGS) entry which is preliminary data.</text>
</comment>
<evidence type="ECO:0000256" key="1">
    <source>
        <dbReference type="SAM" id="MobiDB-lite"/>
    </source>
</evidence>
<name>A0AA38ZTD6_VITRO</name>
<feature type="region of interest" description="Disordered" evidence="1">
    <location>
        <begin position="76"/>
        <end position="95"/>
    </location>
</feature>
<reference evidence="2 3" key="1">
    <citation type="journal article" date="2023" name="BMC Biotechnol.">
        <title>Vitis rotundifolia cv Carlos genome sequencing.</title>
        <authorList>
            <person name="Huff M."/>
            <person name="Hulse-Kemp A."/>
            <person name="Scheffler B."/>
            <person name="Youngblood R."/>
            <person name="Simpson S."/>
            <person name="Babiker E."/>
            <person name="Staton M."/>
        </authorList>
    </citation>
    <scope>NUCLEOTIDE SEQUENCE [LARGE SCALE GENOMIC DNA]</scope>
    <source>
        <tissue evidence="2">Leaf</tissue>
    </source>
</reference>
<sequence length="243" mass="28057">MASSAVGFYDREFNSYDAIAYGLSRDIVGVYEKPLHLILDAIFYYPHPISDSDSPPQERSGYCSIFWPHGVEEHDLTNRPALGDDEEKQQPYNGGSNWLSEYDPSIYQCWGEDFQFCGRGTDDNGYSGGLEKTEDSYHGGEEYDSYYKEVEKQPAYDNYGPWSSYGSWFGCGAGEDFYESNWQEPKLTQSIFPDELGIYEGIFGYWPCFFQKDQKNYGQQEAYYHGNPWKGTADYLFGNSFRW</sequence>
<dbReference type="AlphaFoldDB" id="A0AA38ZTD6"/>
<accession>A0AA38ZTD6</accession>
<dbReference type="EMBL" id="JARBHA010000008">
    <property type="protein sequence ID" value="KAJ9694595.1"/>
    <property type="molecule type" value="Genomic_DNA"/>
</dbReference>
<evidence type="ECO:0000313" key="2">
    <source>
        <dbReference type="EMBL" id="KAJ9694595.1"/>
    </source>
</evidence>
<gene>
    <name evidence="2" type="ORF">PVL29_010191</name>
</gene>
<organism evidence="2 3">
    <name type="scientific">Vitis rotundifolia</name>
    <name type="common">Muscadine grape</name>
    <dbReference type="NCBI Taxonomy" id="103349"/>
    <lineage>
        <taxon>Eukaryota</taxon>
        <taxon>Viridiplantae</taxon>
        <taxon>Streptophyta</taxon>
        <taxon>Embryophyta</taxon>
        <taxon>Tracheophyta</taxon>
        <taxon>Spermatophyta</taxon>
        <taxon>Magnoliopsida</taxon>
        <taxon>eudicotyledons</taxon>
        <taxon>Gunneridae</taxon>
        <taxon>Pentapetalae</taxon>
        <taxon>rosids</taxon>
        <taxon>Vitales</taxon>
        <taxon>Vitaceae</taxon>
        <taxon>Viteae</taxon>
        <taxon>Vitis</taxon>
    </lineage>
</organism>
<evidence type="ECO:0000313" key="3">
    <source>
        <dbReference type="Proteomes" id="UP001168098"/>
    </source>
</evidence>
<protein>
    <submittedName>
        <fullName evidence="2">Uncharacterized protein</fullName>
    </submittedName>
</protein>